<dbReference type="KEGG" id="mhl:MHLP_01535"/>
<evidence type="ECO:0000256" key="1">
    <source>
        <dbReference type="SAM" id="MobiDB-lite"/>
    </source>
</evidence>
<dbReference type="PATRIC" id="fig|1212765.3.peg.343"/>
<dbReference type="AlphaFoldDB" id="I7C5U5"/>
<dbReference type="STRING" id="1212765.MHLP_01535"/>
<accession>I7C5U5</accession>
<protein>
    <submittedName>
        <fullName evidence="3">Uncharacterized protein</fullName>
    </submittedName>
</protein>
<sequence length="96" mass="10648">MTAGLLPKVAASLIVAGGGIGLAGYVSDRYFDLSSLFETPEQLQKERNIREFKEQLKKHSKNKETSCYVKGLFKNFDKPLNGNPENADDSCVNPLR</sequence>
<evidence type="ECO:0000256" key="2">
    <source>
        <dbReference type="SAM" id="Phobius"/>
    </source>
</evidence>
<dbReference type="HOGENOM" id="CLU_2356689_0_0_14"/>
<reference evidence="4" key="2">
    <citation type="submission" date="2012-07" db="EMBL/GenBank/DDBJ databases">
        <title>Complete genome sequence of 'Candidatus Mycoplasma haemolamae'.</title>
        <authorList>
            <person name="Guimaraes A.M.S."/>
            <person name="Toth B."/>
            <person name="Santos A.P."/>
            <person name="Nascimento N.C."/>
            <person name="Sojka J.E."/>
            <person name="Messick J.B."/>
        </authorList>
    </citation>
    <scope>NUCLEOTIDE SEQUENCE [LARGE SCALE GENOMIC DNA]</scope>
    <source>
        <strain evidence="4">Purdue</strain>
    </source>
</reference>
<feature type="transmembrane region" description="Helical" evidence="2">
    <location>
        <begin position="6"/>
        <end position="26"/>
    </location>
</feature>
<evidence type="ECO:0000313" key="4">
    <source>
        <dbReference type="Proteomes" id="UP000006502"/>
    </source>
</evidence>
<keyword evidence="2" id="KW-1133">Transmembrane helix</keyword>
<evidence type="ECO:0000313" key="3">
    <source>
        <dbReference type="EMBL" id="AFO51887.1"/>
    </source>
</evidence>
<dbReference type="EMBL" id="CP003731">
    <property type="protein sequence ID" value="AFO51887.1"/>
    <property type="molecule type" value="Genomic_DNA"/>
</dbReference>
<proteinExistence type="predicted"/>
<reference evidence="3 4" key="1">
    <citation type="journal article" date="2012" name="J. Bacteriol.">
        <title>Genome Sequence of "Candidatus Mycoplasma haemolamae" Strain Purdue, a Red Blood Cell Pathogen of Alpacas (Vicugna pacos) and Llamas (Lama glama).</title>
        <authorList>
            <person name="Guimaraes A.M."/>
            <person name="Toth B."/>
            <person name="Santos A.P."/>
            <person name="do Nascimento N.C."/>
            <person name="Kritchevsky J.E."/>
            <person name="Messick J.B."/>
        </authorList>
    </citation>
    <scope>NUCLEOTIDE SEQUENCE [LARGE SCALE GENOMIC DNA]</scope>
    <source>
        <strain evidence="3 4">Purdue</strain>
    </source>
</reference>
<gene>
    <name evidence="3" type="ordered locus">MHLP_01535</name>
</gene>
<name>I7C5U5_MYCHA</name>
<keyword evidence="4" id="KW-1185">Reference proteome</keyword>
<organism evidence="3 4">
    <name type="scientific">Mycoplasma haematolamae (strain Purdue)</name>
    <dbReference type="NCBI Taxonomy" id="1212765"/>
    <lineage>
        <taxon>Bacteria</taxon>
        <taxon>Bacillati</taxon>
        <taxon>Mycoplasmatota</taxon>
        <taxon>Mollicutes</taxon>
        <taxon>Mycoplasmataceae</taxon>
        <taxon>Mycoplasma</taxon>
    </lineage>
</organism>
<keyword evidence="2" id="KW-0472">Membrane</keyword>
<keyword evidence="2" id="KW-0812">Transmembrane</keyword>
<feature type="region of interest" description="Disordered" evidence="1">
    <location>
        <begin position="77"/>
        <end position="96"/>
    </location>
</feature>
<dbReference type="Proteomes" id="UP000006502">
    <property type="component" value="Chromosome"/>
</dbReference>